<organism evidence="2 3">
    <name type="scientific">Rhizophagus irregularis</name>
    <dbReference type="NCBI Taxonomy" id="588596"/>
    <lineage>
        <taxon>Eukaryota</taxon>
        <taxon>Fungi</taxon>
        <taxon>Fungi incertae sedis</taxon>
        <taxon>Mucoromycota</taxon>
        <taxon>Glomeromycotina</taxon>
        <taxon>Glomeromycetes</taxon>
        <taxon>Glomerales</taxon>
        <taxon>Glomeraceae</taxon>
        <taxon>Rhizophagus</taxon>
    </lineage>
</organism>
<name>A0A2I1GV38_9GLOM</name>
<dbReference type="InterPro" id="IPR012337">
    <property type="entry name" value="RNaseH-like_sf"/>
</dbReference>
<proteinExistence type="predicted"/>
<reference evidence="2 3" key="1">
    <citation type="submission" date="2015-10" db="EMBL/GenBank/DDBJ databases">
        <title>Genome analyses suggest a sexual origin of heterokaryosis in a supposedly ancient asexual fungus.</title>
        <authorList>
            <person name="Ropars J."/>
            <person name="Sedzielewska K."/>
            <person name="Noel J."/>
            <person name="Charron P."/>
            <person name="Farinelli L."/>
            <person name="Marton T."/>
            <person name="Kruger M."/>
            <person name="Pelin A."/>
            <person name="Brachmann A."/>
            <person name="Corradi N."/>
        </authorList>
    </citation>
    <scope>NUCLEOTIDE SEQUENCE [LARGE SCALE GENOMIC DNA]</scope>
    <source>
        <strain evidence="2 3">A4</strain>
    </source>
</reference>
<dbReference type="SUPFAM" id="SSF53098">
    <property type="entry name" value="Ribonuclease H-like"/>
    <property type="match status" value="1"/>
</dbReference>
<evidence type="ECO:0000259" key="1">
    <source>
        <dbReference type="Pfam" id="PF05699"/>
    </source>
</evidence>
<keyword evidence="3" id="KW-1185">Reference proteome</keyword>
<sequence length="200" mass="22852">MAEVKEKIKSLIKDVQDAGIKVAAIVTDSVSQYASARTIGGILLLCIDTKRTRDVLQYWIWCSEKTKELGFIAKKIFGIAVNATSVERLWSAMGFFYSVQRNCLHHKKVLLMAQICGVINQAYKNQELETIKNMYHSDSARNIDDEENNIDKDFENENQQDDGKNSNLDIIENNEHEMEHEDMLENNNNFGKKITMQNGS</sequence>
<comment type="caution">
    <text evidence="2">The sequence shown here is derived from an EMBL/GenBank/DDBJ whole genome shotgun (WGS) entry which is preliminary data.</text>
</comment>
<evidence type="ECO:0000313" key="3">
    <source>
        <dbReference type="Proteomes" id="UP000234323"/>
    </source>
</evidence>
<dbReference type="AlphaFoldDB" id="A0A2I1GV38"/>
<evidence type="ECO:0000313" key="2">
    <source>
        <dbReference type="EMBL" id="PKY50445.1"/>
    </source>
</evidence>
<accession>A0A2I1GV38</accession>
<dbReference type="Proteomes" id="UP000234323">
    <property type="component" value="Unassembled WGS sequence"/>
</dbReference>
<dbReference type="Pfam" id="PF05699">
    <property type="entry name" value="Dimer_Tnp_hAT"/>
    <property type="match status" value="1"/>
</dbReference>
<protein>
    <recommendedName>
        <fullName evidence="1">HAT C-terminal dimerisation domain-containing protein</fullName>
    </recommendedName>
</protein>
<dbReference type="InterPro" id="IPR008906">
    <property type="entry name" value="HATC_C_dom"/>
</dbReference>
<dbReference type="GO" id="GO:0046983">
    <property type="term" value="F:protein dimerization activity"/>
    <property type="evidence" value="ECO:0007669"/>
    <property type="project" value="InterPro"/>
</dbReference>
<feature type="domain" description="HAT C-terminal dimerisation" evidence="1">
    <location>
        <begin position="50"/>
        <end position="112"/>
    </location>
</feature>
<gene>
    <name evidence="2" type="ORF">RhiirA4_530351</name>
</gene>
<dbReference type="EMBL" id="LLXI01000878">
    <property type="protein sequence ID" value="PKY50445.1"/>
    <property type="molecule type" value="Genomic_DNA"/>
</dbReference>